<dbReference type="WBParaSite" id="ACRNAN_scaffold5131.g27450.t1">
    <property type="protein sequence ID" value="ACRNAN_scaffold5131.g27450.t1"/>
    <property type="gene ID" value="ACRNAN_scaffold5131.g27450"/>
</dbReference>
<evidence type="ECO:0000259" key="1">
    <source>
        <dbReference type="PROSITE" id="PS50017"/>
    </source>
</evidence>
<proteinExistence type="predicted"/>
<dbReference type="GO" id="GO:0007165">
    <property type="term" value="P:signal transduction"/>
    <property type="evidence" value="ECO:0007669"/>
    <property type="project" value="InterPro"/>
</dbReference>
<dbReference type="AlphaFoldDB" id="A0A914E0M9"/>
<dbReference type="Gene3D" id="1.10.533.10">
    <property type="entry name" value="Death Domain, Fas"/>
    <property type="match status" value="1"/>
</dbReference>
<organism evidence="2 3">
    <name type="scientific">Acrobeloides nanus</name>
    <dbReference type="NCBI Taxonomy" id="290746"/>
    <lineage>
        <taxon>Eukaryota</taxon>
        <taxon>Metazoa</taxon>
        <taxon>Ecdysozoa</taxon>
        <taxon>Nematoda</taxon>
        <taxon>Chromadorea</taxon>
        <taxon>Rhabditida</taxon>
        <taxon>Tylenchina</taxon>
        <taxon>Cephalobomorpha</taxon>
        <taxon>Cephaloboidea</taxon>
        <taxon>Cephalobidae</taxon>
        <taxon>Acrobeloides</taxon>
    </lineage>
</organism>
<dbReference type="Pfam" id="PF00531">
    <property type="entry name" value="Death"/>
    <property type="match status" value="1"/>
</dbReference>
<feature type="domain" description="Death" evidence="1">
    <location>
        <begin position="73"/>
        <end position="133"/>
    </location>
</feature>
<dbReference type="PROSITE" id="PS50017">
    <property type="entry name" value="DEATH_DOMAIN"/>
    <property type="match status" value="1"/>
</dbReference>
<name>A0A914E0M9_9BILA</name>
<accession>A0A914E0M9</accession>
<sequence length="355" mass="40608">MLDSLTVTIALDEKICAHETHSTHGIEDCEEPPNPETFCQKLDEKIQISRLTPNVFKILSLFLNADAIGTLKNWEHLAAQFGLSHHEIRNLRRTEDPTEAILSRFSNLSINRLLEFLCEMERLDLLLSLHPYLEGLTAGFNALKSSEEDWGDSGMYQEAGPSTHRRIPAHPLVSTSSIYEPPTRSKISLPNTKFVIVTHYEISKEAKKLFKFFMKNLRHHSTKSNDQSQPCTVLDLNECIDESNIRQIENFFTPARHILLFATQDYSENVASSNHAISTDAALLTARHFHSLMNDEYFQSGYTNRRFRVVIPSDKEKSCLPLGWATNTLVYKFPENFSELCTKLFDDEKNVDKKS</sequence>
<reference evidence="3" key="1">
    <citation type="submission" date="2022-11" db="UniProtKB">
        <authorList>
            <consortium name="WormBaseParasite"/>
        </authorList>
    </citation>
    <scope>IDENTIFICATION</scope>
</reference>
<dbReference type="Proteomes" id="UP000887540">
    <property type="component" value="Unplaced"/>
</dbReference>
<dbReference type="SUPFAM" id="SSF47986">
    <property type="entry name" value="DEATH domain"/>
    <property type="match status" value="1"/>
</dbReference>
<evidence type="ECO:0000313" key="2">
    <source>
        <dbReference type="Proteomes" id="UP000887540"/>
    </source>
</evidence>
<dbReference type="InterPro" id="IPR011029">
    <property type="entry name" value="DEATH-like_dom_sf"/>
</dbReference>
<protein>
    <submittedName>
        <fullName evidence="3">Death domain-containing protein</fullName>
    </submittedName>
</protein>
<dbReference type="InterPro" id="IPR000488">
    <property type="entry name" value="Death_dom"/>
</dbReference>
<keyword evidence="2" id="KW-1185">Reference proteome</keyword>
<evidence type="ECO:0000313" key="3">
    <source>
        <dbReference type="WBParaSite" id="ACRNAN_scaffold5131.g27450.t1"/>
    </source>
</evidence>